<name>A0ACB8AWY6_9AGAM</name>
<gene>
    <name evidence="1" type="ORF">BV22DRAFT_1025541</name>
</gene>
<proteinExistence type="predicted"/>
<dbReference type="EMBL" id="MU266907">
    <property type="protein sequence ID" value="KAH7917887.1"/>
    <property type="molecule type" value="Genomic_DNA"/>
</dbReference>
<reference evidence="1" key="1">
    <citation type="journal article" date="2021" name="New Phytol.">
        <title>Evolutionary innovations through gain and loss of genes in the ectomycorrhizal Boletales.</title>
        <authorList>
            <person name="Wu G."/>
            <person name="Miyauchi S."/>
            <person name="Morin E."/>
            <person name="Kuo A."/>
            <person name="Drula E."/>
            <person name="Varga T."/>
            <person name="Kohler A."/>
            <person name="Feng B."/>
            <person name="Cao Y."/>
            <person name="Lipzen A."/>
            <person name="Daum C."/>
            <person name="Hundley H."/>
            <person name="Pangilinan J."/>
            <person name="Johnson J."/>
            <person name="Barry K."/>
            <person name="LaButti K."/>
            <person name="Ng V."/>
            <person name="Ahrendt S."/>
            <person name="Min B."/>
            <person name="Choi I.G."/>
            <person name="Park H."/>
            <person name="Plett J.M."/>
            <person name="Magnuson J."/>
            <person name="Spatafora J.W."/>
            <person name="Nagy L.G."/>
            <person name="Henrissat B."/>
            <person name="Grigoriev I.V."/>
            <person name="Yang Z.L."/>
            <person name="Xu J."/>
            <person name="Martin F.M."/>
        </authorList>
    </citation>
    <scope>NUCLEOTIDE SEQUENCE</scope>
    <source>
        <strain evidence="1">KUC20120723A-06</strain>
    </source>
</reference>
<evidence type="ECO:0000313" key="1">
    <source>
        <dbReference type="EMBL" id="KAH7917887.1"/>
    </source>
</evidence>
<evidence type="ECO:0000313" key="2">
    <source>
        <dbReference type="Proteomes" id="UP000790709"/>
    </source>
</evidence>
<comment type="caution">
    <text evidence="1">The sequence shown here is derived from an EMBL/GenBank/DDBJ whole genome shotgun (WGS) entry which is preliminary data.</text>
</comment>
<feature type="non-terminal residue" evidence="1">
    <location>
        <position position="272"/>
    </location>
</feature>
<accession>A0ACB8AWY6</accession>
<dbReference type="Proteomes" id="UP000790709">
    <property type="component" value="Unassembled WGS sequence"/>
</dbReference>
<protein>
    <submittedName>
        <fullName evidence="1">DDE-domain-containing protein</fullName>
    </submittedName>
</protein>
<keyword evidence="2" id="KW-1185">Reference proteome</keyword>
<sequence>MLWSCPLDSKRGRAVNQNTNKAWFDLLEGVLEKYDIAEDCIYAADEIGISPQSGEDERVIGSRKPGPQYQQRTGSKENTTVIVTICADGTSSAPAVIFKGNAYQVNIGYSKKGWTDGEIGIEWIKDFDKRTKAKADGCDRLLVVDGHNSHYTRGFLQYARAHRIHVICYPAHATHVYQGLDVVVFAGLKQYWSDERDKWEREKGDGITKSNFLTIYGRAHLRALKPGIIRTAFRKTGVWPFNRDVVTDEMMAPSKETSCEGHLPIRPSTPVR</sequence>
<organism evidence="1 2">
    <name type="scientific">Leucogyrophana mollusca</name>
    <dbReference type="NCBI Taxonomy" id="85980"/>
    <lineage>
        <taxon>Eukaryota</taxon>
        <taxon>Fungi</taxon>
        <taxon>Dikarya</taxon>
        <taxon>Basidiomycota</taxon>
        <taxon>Agaricomycotina</taxon>
        <taxon>Agaricomycetes</taxon>
        <taxon>Agaricomycetidae</taxon>
        <taxon>Boletales</taxon>
        <taxon>Boletales incertae sedis</taxon>
        <taxon>Leucogyrophana</taxon>
    </lineage>
</organism>